<dbReference type="Gene3D" id="3.60.10.10">
    <property type="entry name" value="Endonuclease/exonuclease/phosphatase"/>
    <property type="match status" value="1"/>
</dbReference>
<protein>
    <submittedName>
        <fullName evidence="1">Uncharacterized protein</fullName>
    </submittedName>
</protein>
<keyword evidence="2" id="KW-1185">Reference proteome</keyword>
<reference evidence="1" key="1">
    <citation type="submission" date="2025-08" db="UniProtKB">
        <authorList>
            <consortium name="Ensembl"/>
        </authorList>
    </citation>
    <scope>IDENTIFICATION</scope>
</reference>
<dbReference type="Ensembl" id="ENSSANT00000035587.1">
    <property type="protein sequence ID" value="ENSSANP00000033439.1"/>
    <property type="gene ID" value="ENSSANG00000016979.1"/>
</dbReference>
<sequence length="74" mass="8537">MTRINQLESSIVFLQETHLLKEELQKVQRRWSGQVLASCFSSHSRGVMVLIHKAVPFQVNKNITDKAGRYLIVQ</sequence>
<proteinExistence type="predicted"/>
<evidence type="ECO:0000313" key="2">
    <source>
        <dbReference type="Proteomes" id="UP000472260"/>
    </source>
</evidence>
<dbReference type="InterPro" id="IPR036691">
    <property type="entry name" value="Endo/exonu/phosph_ase_sf"/>
</dbReference>
<evidence type="ECO:0000313" key="1">
    <source>
        <dbReference type="Ensembl" id="ENSSANP00000033439.1"/>
    </source>
</evidence>
<dbReference type="AlphaFoldDB" id="A0A671ML84"/>
<name>A0A671ML84_9TELE</name>
<dbReference type="Proteomes" id="UP000472260">
    <property type="component" value="Unassembled WGS sequence"/>
</dbReference>
<accession>A0A671ML84</accession>
<reference evidence="1" key="2">
    <citation type="submission" date="2025-09" db="UniProtKB">
        <authorList>
            <consortium name="Ensembl"/>
        </authorList>
    </citation>
    <scope>IDENTIFICATION</scope>
</reference>
<organism evidence="1 2">
    <name type="scientific">Sinocyclocheilus anshuiensis</name>
    <dbReference type="NCBI Taxonomy" id="1608454"/>
    <lineage>
        <taxon>Eukaryota</taxon>
        <taxon>Metazoa</taxon>
        <taxon>Chordata</taxon>
        <taxon>Craniata</taxon>
        <taxon>Vertebrata</taxon>
        <taxon>Euteleostomi</taxon>
        <taxon>Actinopterygii</taxon>
        <taxon>Neopterygii</taxon>
        <taxon>Teleostei</taxon>
        <taxon>Ostariophysi</taxon>
        <taxon>Cypriniformes</taxon>
        <taxon>Cyprinidae</taxon>
        <taxon>Cyprininae</taxon>
        <taxon>Sinocyclocheilus</taxon>
    </lineage>
</organism>